<accession>A0ABN9GBA8</accession>
<protein>
    <submittedName>
        <fullName evidence="1">Uncharacterized protein</fullName>
    </submittedName>
</protein>
<dbReference type="Proteomes" id="UP001162483">
    <property type="component" value="Unassembled WGS sequence"/>
</dbReference>
<proteinExistence type="predicted"/>
<dbReference type="EMBL" id="CATNWA010018035">
    <property type="protein sequence ID" value="CAI9604861.1"/>
    <property type="molecule type" value="Genomic_DNA"/>
</dbReference>
<evidence type="ECO:0000313" key="1">
    <source>
        <dbReference type="EMBL" id="CAI9604861.1"/>
    </source>
</evidence>
<comment type="caution">
    <text evidence="1">The sequence shown here is derived from an EMBL/GenBank/DDBJ whole genome shotgun (WGS) entry which is preliminary data.</text>
</comment>
<name>A0ABN9GBA8_9NEOB</name>
<reference evidence="1" key="1">
    <citation type="submission" date="2023-05" db="EMBL/GenBank/DDBJ databases">
        <authorList>
            <person name="Stuckert A."/>
        </authorList>
    </citation>
    <scope>NUCLEOTIDE SEQUENCE</scope>
</reference>
<keyword evidence="2" id="KW-1185">Reference proteome</keyword>
<sequence>MTIFSLVNPKITCIACFPFTGLIHFDPISGKLAGEKMFEFKVARKNNEGLSNTDVLLGHVHICKFLVKVIYERPNFVEPILFRVNPRMTECVITKMTETHYHFISLPGHCSREHGQMMNQFCGPI</sequence>
<organism evidence="1 2">
    <name type="scientific">Staurois parvus</name>
    <dbReference type="NCBI Taxonomy" id="386267"/>
    <lineage>
        <taxon>Eukaryota</taxon>
        <taxon>Metazoa</taxon>
        <taxon>Chordata</taxon>
        <taxon>Craniata</taxon>
        <taxon>Vertebrata</taxon>
        <taxon>Euteleostomi</taxon>
        <taxon>Amphibia</taxon>
        <taxon>Batrachia</taxon>
        <taxon>Anura</taxon>
        <taxon>Neobatrachia</taxon>
        <taxon>Ranoidea</taxon>
        <taxon>Ranidae</taxon>
        <taxon>Staurois</taxon>
    </lineage>
</organism>
<evidence type="ECO:0000313" key="2">
    <source>
        <dbReference type="Proteomes" id="UP001162483"/>
    </source>
</evidence>
<gene>
    <name evidence="1" type="ORF">SPARVUS_LOCUS13513887</name>
</gene>